<evidence type="ECO:0000313" key="1">
    <source>
        <dbReference type="EMBL" id="SJK99653.1"/>
    </source>
</evidence>
<sequence length="43" mass="5142">MDMISYPFFRRTYKTWGDQSFLFIALTLSPDRVVHSKSSFMYA</sequence>
<organism evidence="1 2">
    <name type="scientific">Armillaria ostoyae</name>
    <name type="common">Armillaria root rot fungus</name>
    <dbReference type="NCBI Taxonomy" id="47428"/>
    <lineage>
        <taxon>Eukaryota</taxon>
        <taxon>Fungi</taxon>
        <taxon>Dikarya</taxon>
        <taxon>Basidiomycota</taxon>
        <taxon>Agaricomycotina</taxon>
        <taxon>Agaricomycetes</taxon>
        <taxon>Agaricomycetidae</taxon>
        <taxon>Agaricales</taxon>
        <taxon>Marasmiineae</taxon>
        <taxon>Physalacriaceae</taxon>
        <taxon>Armillaria</taxon>
    </lineage>
</organism>
<proteinExistence type="predicted"/>
<gene>
    <name evidence="1" type="ORF">ARMOST_02961</name>
</gene>
<dbReference type="AlphaFoldDB" id="A0A284QTC5"/>
<name>A0A284QTC5_ARMOS</name>
<accession>A0A284QTC5</accession>
<dbReference type="EMBL" id="FUEG01000002">
    <property type="protein sequence ID" value="SJK99653.1"/>
    <property type="molecule type" value="Genomic_DNA"/>
</dbReference>
<evidence type="ECO:0000313" key="2">
    <source>
        <dbReference type="Proteomes" id="UP000219338"/>
    </source>
</evidence>
<protein>
    <submittedName>
        <fullName evidence="1">Uncharacterized protein</fullName>
    </submittedName>
</protein>
<keyword evidence="2" id="KW-1185">Reference proteome</keyword>
<reference evidence="2" key="1">
    <citation type="journal article" date="2017" name="Nat. Ecol. Evol.">
        <title>Genome expansion and lineage-specific genetic innovations in the forest pathogenic fungi Armillaria.</title>
        <authorList>
            <person name="Sipos G."/>
            <person name="Prasanna A.N."/>
            <person name="Walter M.C."/>
            <person name="O'Connor E."/>
            <person name="Balint B."/>
            <person name="Krizsan K."/>
            <person name="Kiss B."/>
            <person name="Hess J."/>
            <person name="Varga T."/>
            <person name="Slot J."/>
            <person name="Riley R."/>
            <person name="Boka B."/>
            <person name="Rigling D."/>
            <person name="Barry K."/>
            <person name="Lee J."/>
            <person name="Mihaltcheva S."/>
            <person name="LaButti K."/>
            <person name="Lipzen A."/>
            <person name="Waldron R."/>
            <person name="Moloney N.M."/>
            <person name="Sperisen C."/>
            <person name="Kredics L."/>
            <person name="Vagvoelgyi C."/>
            <person name="Patrignani A."/>
            <person name="Fitzpatrick D."/>
            <person name="Nagy I."/>
            <person name="Doyle S."/>
            <person name="Anderson J.B."/>
            <person name="Grigoriev I.V."/>
            <person name="Gueldener U."/>
            <person name="Muensterkoetter M."/>
            <person name="Nagy L.G."/>
        </authorList>
    </citation>
    <scope>NUCLEOTIDE SEQUENCE [LARGE SCALE GENOMIC DNA]</scope>
    <source>
        <strain evidence="2">C18/9</strain>
    </source>
</reference>
<dbReference type="Proteomes" id="UP000219338">
    <property type="component" value="Unassembled WGS sequence"/>
</dbReference>